<organism evidence="2 3">
    <name type="scientific">Candidatus Anaerobiospirillum pullistercoris</name>
    <dbReference type="NCBI Taxonomy" id="2838452"/>
    <lineage>
        <taxon>Bacteria</taxon>
        <taxon>Pseudomonadati</taxon>
        <taxon>Pseudomonadota</taxon>
        <taxon>Gammaproteobacteria</taxon>
        <taxon>Aeromonadales</taxon>
        <taxon>Succinivibrionaceae</taxon>
        <taxon>Anaerobiospirillum</taxon>
    </lineage>
</organism>
<feature type="region of interest" description="Disordered" evidence="1">
    <location>
        <begin position="689"/>
        <end position="716"/>
    </location>
</feature>
<evidence type="ECO:0000313" key="3">
    <source>
        <dbReference type="Proteomes" id="UP000886829"/>
    </source>
</evidence>
<gene>
    <name evidence="2" type="ORF">H9850_03635</name>
</gene>
<dbReference type="EMBL" id="DXEV01000072">
    <property type="protein sequence ID" value="HIX56548.1"/>
    <property type="molecule type" value="Genomic_DNA"/>
</dbReference>
<name>A0A9D1WCZ2_9GAMM</name>
<feature type="compositionally biased region" description="Polar residues" evidence="1">
    <location>
        <begin position="3406"/>
        <end position="3427"/>
    </location>
</feature>
<dbReference type="Proteomes" id="UP000886829">
    <property type="component" value="Unassembled WGS sequence"/>
</dbReference>
<feature type="compositionally biased region" description="Low complexity" evidence="1">
    <location>
        <begin position="689"/>
        <end position="707"/>
    </location>
</feature>
<comment type="caution">
    <text evidence="2">The sequence shown here is derived from an EMBL/GenBank/DDBJ whole genome shotgun (WGS) entry which is preliminary data.</text>
</comment>
<sequence length="3656" mass="410285">MAANETTDGAALEKIDAQDQDNPLNVFISPQGVLGVGRANALHTKPAAGAHLDKGFGRTNIDADFLQANSNVELPNGHKFHLRQLMPEIAKLSSAQEQKLEHDFNAGFAHYANEMLITRSLEELGTKPYEALSADYLRQIIQELAPDLSPNYIMKLATLLDAPPDVELYNNRLDDILRSLEGDELENFTIFSLCYMPESAVHHEELIALRQSFLDQLCRYEWVVAVMVADFWSRITPQQLDEMVFYYYLLAQTTGEQRDFVFLDHLVEVQNCVQLFALMRYGFTHEVDFMAGFCYGRDSKGMVVDRIKGDNFLAQRDFAQTRGSILGPDLTFGGELNDCTQELDTKDLISLQDYVRLDGDFDLDPEHTDYSPAYKARSAKTGKRAKNQAFELTAEKIRQYYRRRLRDFLARNKDKDPLHHDTEALRAQFAKGDLDTRCAYTTYKELCQEKPILQHFCYLSGVLNFLNDNTNDIDILIYQIRQAATIVMHRSSQDLYGSNIAEVTHFLPSLCNFLIGKKACRVGFYAMQEGSAKIANEETLGMFLFELFGNTENLNQEQMAEYEFAFKYCSKEDIEQAVKTGTCGDDVKECALHLYHQLKIRQKIDDPERLMYFFKDKPELEHLAHKFNLKLLDIFSFYSKTLINNARRQMLSNNSSLAGEFFFNQYEQVMESAFAVGLSTQGESLQGQQGASAGVSASAGTSASVQTDSQDEDEEDKKFRLAGETGFVPLIPGMSAYTAFLIGRAYTYGELLPFNRFLGYAALSYATVSGDYLAPGYLSLCYEPLLNTSQNKPGMISLCLHLMACQNLMMARSGIETAFNRFAVVNAYQLQVSPIDYNTAFKLWQESDSLLKPIFERNPNLLRPEADESFARTPLRADFASAVISNTVILLCDILDHSQQKSLQLAPVLNGLLKQLYNCLENTFSPDACLAMYRVMVSRIYNDDLQTGINFVKAQDARFLGDLLAKQLLVGQDSISDCSVINAKVEPLDIAFMFLQLGMVTPEYREQGYNLLSLSFNTIMGNMAPVFAPYMDEFFRSAAALQNGKVLSYLSSIKKAQSGQCEQVSKATASTVSSVTQSAIEAHQALGAEALQVESTASAAGISASAAAGIEGAGAVGAASAAGAAGAAGTGAAGIAGAAETAGAFADMANDCGELSSLFALLGRRFQSDGCYRDAVHFYQQHGLDEERLKLAYEMVALQRPLGYFELYLNLKDQEELRAEAHTYLFYAARLQVSEAQAELEALLKTKSFKPLPFVIYWLYLEELAQHNVQALLCLMYLSLGGLVVPFNSFKFARLLEQHASLFSGSQLHRILNNLGLFQTSHNYYHINAGLGAFNLFNNECDNLGFIGTELHGNFADLNGEMELHDFLISKHLEREITDPQVQQVLFKMFVRLGKGQSLLERRIFANMVQEGVWPTSLRTLLNKAADVSFAHNNESADSAEIDNVMKEVVLSLDNLSAHLCMHSPLGIVYQHVRHPMTNHTLYRSNILPCINMGALPLSLTSMLVCTLQAVREDGRPLPVLFARMCRFLSNLGYLVPSFYSHSNVSIYEHAPYGELFEHYVVEPQRRDLLQAAELLGKVSQDGELLRCLLAQLQKQEMQLYITVDQAREDAITKGNSAAEALAAATDLAEMLDPARRVASGAKHSGQRDASSRSEMADGSSGAAIEVEAINEDAASKDMALNLRIKLFTEALSLTAENGQKLDLDKFLPIAQRFVQAYTDDIEHGLSDLRSVAYDDYVYLMAIFANVFGLVNDFQQIKEQLKQEPSLSGKVPLVHFGATSPLDLQRLLYAENEHYAEALKSYIALHGEEAQQAQGVPKLKLQLPQLRFGNLGVLELPNLSADKGHVLSLFIKAYLRYEFFMHSHGYDLREMLLFSRNGWCLGKSTQDYMPTRSYASLLAKDMLRGIPEAKERYLYYTQSHLFKYALNDNYFREEEEYLTARKFVQEVLQLDTNSEKFREFAHDMNSEGFSEFEDLRLECENGYVAKRRHIKLPEQNYDHVSGYVSYKNQLCDETLLEQNRARRAREQLKQMAAAVDALHEFTPAGRELYFNGSDDQLRNKQGSVVVKYDQMTPDIHDEFVHYRWGPVELRVHLERVLGKDNLATLCKMPNAQHWLHYTFTNNGRFDQQQYLQFVPYACALLPYRLLQGLSVADRSKAVAYMQSLKSSFAGHTSASALSAASAGSASSLVNTASVADSHMSGEVSMQHLAQMLLNDDLYRTEMWGLSFDQRLSRWHQSKEELMLAIGREYSAYQQEFLRLRSYDSVYSESSYQLHSLVWHLHRHDSAGHESSGASSRFSSASYTDTAASVAASSVTAAASVDSVFSPAGGDFNEEWQKQEENALLAALQNGEEYRGNLFVTTDYSEELKRSDKQKAQMLGQYFPIDREGSYYALDNDGSLGSGEPAVSLTTATASAVAAAAAANNGPVTATAQGALAQRASASGAGANSRKFNAQVLRQFLERLGLDPSKIEPQDLASVLASDQVATMIAALKASAESSDGSKSFGPVTVNANTSGANASGGMDASATSDGEEELIFTRLKSFLNDKLGLNVDSLSDKTTAARAIENLANISFMSELADDMGSGAEGLDSNKVVAGVGAGTNVSASAGANGGKTLRDELDFPNSTLSRFWHEKFTFDLRQEWQFTRPLMFYEEENPLHVFIYCLAQELKGNVSHVETMREEEKLANVLLNYSYFYGAVDLIDMSFTSLLYETFHHRFYRSVALSDVSSAINEYIDRVFEQNFDKQEIDALLRAKDKQHNKATQQLAKWMFMPENTPKQLLIDVAARYVEDLIVQNTYYYKSLMLANRKQMREGYLVLADDSYMHPIFFDLMNDPLLNLRAPSVLHKIYPDAYKLAYNIVLVALAQRFDQGLEMLCQDPKILQLYSKEERLVKFLEEHVNDIMSGKQRLPYHEFKAAMQCMGLQADGLVHLPVGYPQGITWLDYAPYREQHIETNCAVGVTASGQKIIITKIPSPEFAEQTLKLATCLLYGYYEDERELLLHEGLLIPEDPRKFIYPCHYWSMWSDEANDAQNKYEQEIQIYNFFHPMLLGVQKKPQMPFVKSQTQMINEFLEATGLEEKYRELQARRKKSGKERLYRLSESAAKRAGGEGVKPVKDKDIDPALIQQLASESLAVKGNKKIQQAILQAVAQSENYDFINNILNTEVLSVARERSQDDYIELLYLRAKYFLSFIYKELPGFEFVDLAQPLLDESKYYCLMPLFVKTSKMQEFLHKLHLNGDTNVVPFAREALYYGERVEGHAQPTWPIPGSVRRVNYFYRLYLSHSVLNGEYDYHPSFPSVAQYRSLALSSSDLEMSAKQYKYYQDYIIQHPTSNTAMSESMSISPEQQTLWLMDYLQGRTLSEQILLMDYFQLERQQSPVDSSYFDRHAPTAYAAQLMRNRWWSATPVQEDSSAQKQNQQGAQDPQVQKASTSAAASVPASVPAIVQVKSPAQAKSSDDYEVVNPDDDDYEQELSFDDFDVYDFDPESSPVLMTPEEMELFQEFLESHHINPMDVEALADALVQCHMEQLGEHGASSKARTGEDFDADQALSDMDADNDQRQRQRARKAQARGYSQGQGNGQGQSQGQSQGKAAGHRSKRKAKRSFDSNRERRDGSAGRDGRNGQAGRDGQASRDSRINDSGASGSGQQGQQRRNSKK</sequence>
<feature type="compositionally biased region" description="Acidic residues" evidence="1">
    <location>
        <begin position="3457"/>
        <end position="3469"/>
    </location>
</feature>
<feature type="region of interest" description="Disordered" evidence="1">
    <location>
        <begin position="1638"/>
        <end position="1660"/>
    </location>
</feature>
<feature type="region of interest" description="Disordered" evidence="1">
    <location>
        <begin position="3406"/>
        <end position="3432"/>
    </location>
</feature>
<feature type="region of interest" description="Disordered" evidence="1">
    <location>
        <begin position="3550"/>
        <end position="3656"/>
    </location>
</feature>
<protein>
    <submittedName>
        <fullName evidence="2">Uncharacterized protein</fullName>
    </submittedName>
</protein>
<evidence type="ECO:0000256" key="1">
    <source>
        <dbReference type="SAM" id="MobiDB-lite"/>
    </source>
</evidence>
<evidence type="ECO:0000313" key="2">
    <source>
        <dbReference type="EMBL" id="HIX56548.1"/>
    </source>
</evidence>
<feature type="compositionally biased region" description="Basic and acidic residues" evidence="1">
    <location>
        <begin position="3602"/>
        <end position="3620"/>
    </location>
</feature>
<proteinExistence type="predicted"/>
<feature type="compositionally biased region" description="Basic and acidic residues" evidence="1">
    <location>
        <begin position="1646"/>
        <end position="1656"/>
    </location>
</feature>
<reference evidence="2" key="1">
    <citation type="journal article" date="2021" name="PeerJ">
        <title>Extensive microbial diversity within the chicken gut microbiome revealed by metagenomics and culture.</title>
        <authorList>
            <person name="Gilroy R."/>
            <person name="Ravi A."/>
            <person name="Getino M."/>
            <person name="Pursley I."/>
            <person name="Horton D.L."/>
            <person name="Alikhan N.F."/>
            <person name="Baker D."/>
            <person name="Gharbi K."/>
            <person name="Hall N."/>
            <person name="Watson M."/>
            <person name="Adriaenssens E.M."/>
            <person name="Foster-Nyarko E."/>
            <person name="Jarju S."/>
            <person name="Secka A."/>
            <person name="Antonio M."/>
            <person name="Oren A."/>
            <person name="Chaudhuri R.R."/>
            <person name="La Ragione R."/>
            <person name="Hildebrand F."/>
            <person name="Pallen M.J."/>
        </authorList>
    </citation>
    <scope>NUCLEOTIDE SEQUENCE</scope>
    <source>
        <strain evidence="2">USASDec5-558</strain>
    </source>
</reference>
<feature type="region of interest" description="Disordered" evidence="1">
    <location>
        <begin position="3447"/>
        <end position="3469"/>
    </location>
</feature>
<accession>A0A9D1WCZ2</accession>
<feature type="compositionally biased region" description="Basic residues" evidence="1">
    <location>
        <begin position="3592"/>
        <end position="3601"/>
    </location>
</feature>
<reference evidence="2" key="2">
    <citation type="submission" date="2021-04" db="EMBL/GenBank/DDBJ databases">
        <authorList>
            <person name="Gilroy R."/>
        </authorList>
    </citation>
    <scope>NUCLEOTIDE SEQUENCE</scope>
    <source>
        <strain evidence="2">USASDec5-558</strain>
    </source>
</reference>